<name>E7PP04_PSESG</name>
<protein>
    <submittedName>
        <fullName evidence="2">Uncharacterized protein</fullName>
    </submittedName>
</protein>
<evidence type="ECO:0000256" key="1">
    <source>
        <dbReference type="SAM" id="Phobius"/>
    </source>
</evidence>
<organism evidence="2 3">
    <name type="scientific">Pseudomonas savastanoi pv. glycinea str. race 4</name>
    <dbReference type="NCBI Taxonomy" id="875330"/>
    <lineage>
        <taxon>Bacteria</taxon>
        <taxon>Pseudomonadati</taxon>
        <taxon>Pseudomonadota</taxon>
        <taxon>Gammaproteobacteria</taxon>
        <taxon>Pseudomonadales</taxon>
        <taxon>Pseudomonadaceae</taxon>
        <taxon>Pseudomonas</taxon>
    </lineage>
</organism>
<keyword evidence="1" id="KW-0472">Membrane</keyword>
<dbReference type="RefSeq" id="WP_004662243.1">
    <property type="nucleotide sequence ID" value="NZ_AEGH01000065.1"/>
</dbReference>
<dbReference type="AlphaFoldDB" id="E7PP04"/>
<accession>E7PP04</accession>
<gene>
    <name evidence="2" type="ORF">Pgy4_42469</name>
</gene>
<evidence type="ECO:0000313" key="3">
    <source>
        <dbReference type="Proteomes" id="UP000005466"/>
    </source>
</evidence>
<dbReference type="EMBL" id="ADWY01004339">
    <property type="protein sequence ID" value="EGH19649.1"/>
    <property type="molecule type" value="Genomic_DNA"/>
</dbReference>
<feature type="transmembrane region" description="Helical" evidence="1">
    <location>
        <begin position="40"/>
        <end position="57"/>
    </location>
</feature>
<comment type="caution">
    <text evidence="2">The sequence shown here is derived from an EMBL/GenBank/DDBJ whole genome shotgun (WGS) entry which is preliminary data.</text>
</comment>
<dbReference type="BioCyc" id="PSYR875330:G11XH-2934-MONOMER"/>
<keyword evidence="1" id="KW-0812">Transmembrane</keyword>
<proteinExistence type="predicted"/>
<sequence>MSYYFYCPGAASATATTVECSVAIQTYTPPESAVFTAENVQSFIVLALTFWAMHYVFQQLKKAIEQ</sequence>
<dbReference type="Proteomes" id="UP000005466">
    <property type="component" value="Unassembled WGS sequence"/>
</dbReference>
<dbReference type="PATRIC" id="fig|875330.5.peg.3463"/>
<reference evidence="2 3" key="1">
    <citation type="journal article" date="2011" name="PLoS Pathog.">
        <title>Dynamic evolution of pathogenicity revealed by sequencing and comparative genomics of 19 Pseudomonas syringae isolates.</title>
        <authorList>
            <person name="Baltrus D.A."/>
            <person name="Nishimura M.T."/>
            <person name="Romanchuk A."/>
            <person name="Chang J.H."/>
            <person name="Mukhtar M.S."/>
            <person name="Cherkis K."/>
            <person name="Roach J."/>
            <person name="Grant S.R."/>
            <person name="Jones C.D."/>
            <person name="Dangl J.L."/>
        </authorList>
    </citation>
    <scope>NUCLEOTIDE SEQUENCE [LARGE SCALE GENOMIC DNA]</scope>
    <source>
        <strain evidence="3">race 4</strain>
    </source>
</reference>
<keyword evidence="1" id="KW-1133">Transmembrane helix</keyword>
<dbReference type="HOGENOM" id="CLU_2827983_0_0_6"/>
<evidence type="ECO:0000313" key="2">
    <source>
        <dbReference type="EMBL" id="EGH19649.1"/>
    </source>
</evidence>